<dbReference type="AlphaFoldDB" id="A0A8S9A1C1"/>
<dbReference type="OMA" id="LMINRAM"/>
<sequence length="179" mass="19619">MPSQLSIPISLTISQPLPSLSPPTLLLTLTNTSPSVPVTLLTWSSPLDPLALQLGLIYISSLSNPSNKLDFPELMIKRAMPPPEDALVTLGPGEERSQELMMREPVVNLAMMKELAEEGKVGVRVVCGKKDDEESGVVVWVGKKREEISDEEIELLGRGKEAERWKIESEVFGMRVGGE</sequence>
<accession>A0A8S9A1C1</accession>
<evidence type="ECO:0000313" key="2">
    <source>
        <dbReference type="Proteomes" id="UP000433876"/>
    </source>
</evidence>
<name>A0A8S9A1C1_SORMA</name>
<dbReference type="VEuPathDB" id="FungiDB:SMAC_07574"/>
<evidence type="ECO:0000313" key="1">
    <source>
        <dbReference type="EMBL" id="KAA8634940.1"/>
    </source>
</evidence>
<dbReference type="Gene3D" id="2.60.40.2970">
    <property type="match status" value="1"/>
</dbReference>
<proteinExistence type="predicted"/>
<dbReference type="EMBL" id="NMPR01000017">
    <property type="protein sequence ID" value="KAA8634940.1"/>
    <property type="molecule type" value="Genomic_DNA"/>
</dbReference>
<gene>
    <name evidence="1" type="ORF">SMACR_07574</name>
</gene>
<dbReference type="Proteomes" id="UP000433876">
    <property type="component" value="Unassembled WGS sequence"/>
</dbReference>
<comment type="caution">
    <text evidence="1">The sequence shown here is derived from an EMBL/GenBank/DDBJ whole genome shotgun (WGS) entry which is preliminary data.</text>
</comment>
<protein>
    <submittedName>
        <fullName evidence="1">Uncharacterized protein</fullName>
    </submittedName>
</protein>
<organism evidence="1 2">
    <name type="scientific">Sordaria macrospora</name>
    <dbReference type="NCBI Taxonomy" id="5147"/>
    <lineage>
        <taxon>Eukaryota</taxon>
        <taxon>Fungi</taxon>
        <taxon>Dikarya</taxon>
        <taxon>Ascomycota</taxon>
        <taxon>Pezizomycotina</taxon>
        <taxon>Sordariomycetes</taxon>
        <taxon>Sordariomycetidae</taxon>
        <taxon>Sordariales</taxon>
        <taxon>Sordariaceae</taxon>
        <taxon>Sordaria</taxon>
    </lineage>
</organism>
<reference evidence="1 2" key="1">
    <citation type="submission" date="2017-07" db="EMBL/GenBank/DDBJ databases">
        <title>Genome sequence of the Sordaria macrospora wild type strain R19027.</title>
        <authorList>
            <person name="Nowrousian M."/>
            <person name="Teichert I."/>
            <person name="Kueck U."/>
        </authorList>
    </citation>
    <scope>NUCLEOTIDE SEQUENCE [LARGE SCALE GENOMIC DNA]</scope>
    <source>
        <strain evidence="1 2">R19027</strain>
        <tissue evidence="1">Mycelium</tissue>
    </source>
</reference>